<dbReference type="RefSeq" id="WP_068218823.1">
    <property type="nucleotide sequence ID" value="NZ_CP139724.1"/>
</dbReference>
<accession>A0A150XDQ3</accession>
<evidence type="ECO:0008006" key="8">
    <source>
        <dbReference type="Google" id="ProtNLM"/>
    </source>
</evidence>
<dbReference type="Pfam" id="PF03781">
    <property type="entry name" value="FGE-sulfatase"/>
    <property type="match status" value="1"/>
</dbReference>
<organism evidence="6 7">
    <name type="scientific">Roseivirga spongicola</name>
    <dbReference type="NCBI Taxonomy" id="333140"/>
    <lineage>
        <taxon>Bacteria</taxon>
        <taxon>Pseudomonadati</taxon>
        <taxon>Bacteroidota</taxon>
        <taxon>Cytophagia</taxon>
        <taxon>Cytophagales</taxon>
        <taxon>Roseivirgaceae</taxon>
        <taxon>Roseivirga</taxon>
    </lineage>
</organism>
<keyword evidence="7" id="KW-1185">Reference proteome</keyword>
<evidence type="ECO:0000256" key="3">
    <source>
        <dbReference type="ARBA" id="ARBA00037882"/>
    </source>
</evidence>
<reference evidence="6 7" key="1">
    <citation type="submission" date="2016-01" db="EMBL/GenBank/DDBJ databases">
        <title>Genome sequencing of Roseivirga spongicola UST030701-084.</title>
        <authorList>
            <person name="Selvaratnam C."/>
            <person name="Thevarajoo S."/>
            <person name="Goh K.M."/>
            <person name="Ee R."/>
            <person name="Chan K.-G."/>
            <person name="Chong C.S."/>
        </authorList>
    </citation>
    <scope>NUCLEOTIDE SEQUENCE [LARGE SCALE GENOMIC DNA]</scope>
    <source>
        <strain evidence="6 7">UST030701-084</strain>
    </source>
</reference>
<dbReference type="PANTHER" id="PTHR23150:SF36">
    <property type="entry name" value="HERCYNINE OXYGENASE"/>
    <property type="match status" value="1"/>
</dbReference>
<dbReference type="Pfam" id="PF12867">
    <property type="entry name" value="DinB_2"/>
    <property type="match status" value="1"/>
</dbReference>
<proteinExistence type="predicted"/>
<dbReference type="InterPro" id="IPR016187">
    <property type="entry name" value="CTDL_fold"/>
</dbReference>
<name>A0A150XDQ3_9BACT</name>
<dbReference type="InterPro" id="IPR024775">
    <property type="entry name" value="DinB-like"/>
</dbReference>
<evidence type="ECO:0000313" key="6">
    <source>
        <dbReference type="EMBL" id="KYG76838.1"/>
    </source>
</evidence>
<dbReference type="SUPFAM" id="SSF56436">
    <property type="entry name" value="C-type lectin-like"/>
    <property type="match status" value="1"/>
</dbReference>
<dbReference type="InterPro" id="IPR017806">
    <property type="entry name" value="EgtB"/>
</dbReference>
<dbReference type="OrthoDB" id="9768004at2"/>
<feature type="domain" description="Sulfatase-modifying factor enzyme-like" evidence="4">
    <location>
        <begin position="182"/>
        <end position="420"/>
    </location>
</feature>
<keyword evidence="1" id="KW-0560">Oxidoreductase</keyword>
<sequence length="423" mass="50451">MDISTAQVGRQQELTNRFNEVRQLTLEICEPLQPEDFVVQPVVDVSPPKWHLAHTTWFFEIFILKKYVSDYRLFDDDYPFLFNSYYENEGDRWIRSERGVLSRPWVKEIMAYRSYVDDSMLQFLKTTELNEEQLNVFEIGLNHEQQHQELMVYDIKHILGINPLFPTYKRSNLPDYQPNLKTNWLRVDEGVYEVGYEGKDFHFDNEEGKHKVYLPGFQVQDRLVTNGEFLEFVEDSGYGNFNHWLMEGHEWVKKENIRAPFYWIKEEGEWFYFTLGGKEKLNLDEPVTHISFYEADAFAKWKGMRLPTEFEWEVACKLHSPEIPAEANFMDSRNFRTMPRVGANPQFYGDAWEWTNSAYLPYPHYQKVDGALGEYNGKFMINQMVLRGGSFATMANHIRPTYRNFFHPHLRWHFTGFRLAEFT</sequence>
<evidence type="ECO:0000313" key="7">
    <source>
        <dbReference type="Proteomes" id="UP000075606"/>
    </source>
</evidence>
<dbReference type="Gene3D" id="3.90.1580.10">
    <property type="entry name" value="paralog of FGE (formylglycine-generating enzyme)"/>
    <property type="match status" value="1"/>
</dbReference>
<dbReference type="SUPFAM" id="SSF109854">
    <property type="entry name" value="DinB/YfiT-like putative metalloenzymes"/>
    <property type="match status" value="1"/>
</dbReference>
<protein>
    <recommendedName>
        <fullName evidence="8">Sulfatase maturase</fullName>
    </recommendedName>
</protein>
<gene>
    <name evidence="6" type="ORF">AWW68_19275</name>
</gene>
<dbReference type="GO" id="GO:0052699">
    <property type="term" value="P:ergothioneine biosynthetic process"/>
    <property type="evidence" value="ECO:0007669"/>
    <property type="project" value="InterPro"/>
</dbReference>
<evidence type="ECO:0000259" key="5">
    <source>
        <dbReference type="Pfam" id="PF12867"/>
    </source>
</evidence>
<dbReference type="NCBIfam" id="TIGR03440">
    <property type="entry name" value="egtB_TIGR03440"/>
    <property type="match status" value="1"/>
</dbReference>
<dbReference type="Proteomes" id="UP000075606">
    <property type="component" value="Unassembled WGS sequence"/>
</dbReference>
<evidence type="ECO:0000256" key="2">
    <source>
        <dbReference type="ARBA" id="ARBA00023004"/>
    </source>
</evidence>
<evidence type="ECO:0000256" key="1">
    <source>
        <dbReference type="ARBA" id="ARBA00023002"/>
    </source>
</evidence>
<feature type="domain" description="DinB-like" evidence="5">
    <location>
        <begin position="18"/>
        <end position="150"/>
    </location>
</feature>
<dbReference type="InterPro" id="IPR042095">
    <property type="entry name" value="SUMF_sf"/>
</dbReference>
<evidence type="ECO:0000259" key="4">
    <source>
        <dbReference type="Pfam" id="PF03781"/>
    </source>
</evidence>
<dbReference type="PANTHER" id="PTHR23150">
    <property type="entry name" value="SULFATASE MODIFYING FACTOR 1, 2"/>
    <property type="match status" value="1"/>
</dbReference>
<dbReference type="InterPro" id="IPR051043">
    <property type="entry name" value="Sulfatase_Mod_Factor_Kinase"/>
</dbReference>
<dbReference type="InterPro" id="IPR034660">
    <property type="entry name" value="DinB/YfiT-like"/>
</dbReference>
<comment type="pathway">
    <text evidence="3">Amino-acid biosynthesis; ergothioneine biosynthesis.</text>
</comment>
<dbReference type="AlphaFoldDB" id="A0A150XDQ3"/>
<dbReference type="InterPro" id="IPR005532">
    <property type="entry name" value="SUMF_dom"/>
</dbReference>
<dbReference type="EMBL" id="LRPC01000005">
    <property type="protein sequence ID" value="KYG76838.1"/>
    <property type="molecule type" value="Genomic_DNA"/>
</dbReference>
<comment type="caution">
    <text evidence="6">The sequence shown here is derived from an EMBL/GenBank/DDBJ whole genome shotgun (WGS) entry which is preliminary data.</text>
</comment>
<dbReference type="STRING" id="333140.AWW68_19275"/>
<keyword evidence="2" id="KW-0408">Iron</keyword>